<gene>
    <name evidence="2" type="ORF">Dacsa_0845</name>
</gene>
<dbReference type="InterPro" id="IPR025433">
    <property type="entry name" value="DUF4168"/>
</dbReference>
<dbReference type="KEGG" id="dsl:Dacsa_0845"/>
<sequence>MFSCFHYILKITLLTTTLLFFESGLNLVSPTQYDHKIRVAAIAQETSYDQQQVKNYAEALLAIEPLRQRTFREIQTILDSEQVPTIACNRSQSYRNLTSEARSLITNYCDRSKEIVQQKGLTVAEFNAITTEVKSNPELKEQVQAEMLELQ</sequence>
<protein>
    <recommendedName>
        <fullName evidence="1">DUF4168 domain-containing protein</fullName>
    </recommendedName>
</protein>
<name>K9YRL8_DACS8</name>
<proteinExistence type="predicted"/>
<evidence type="ECO:0000259" key="1">
    <source>
        <dbReference type="Pfam" id="PF13767"/>
    </source>
</evidence>
<dbReference type="RefSeq" id="WP_015228603.1">
    <property type="nucleotide sequence ID" value="NC_019780.1"/>
</dbReference>
<reference evidence="2" key="1">
    <citation type="submission" date="2012-04" db="EMBL/GenBank/DDBJ databases">
        <title>Finished genome of Dactylococcopsis salina PCC 8305.</title>
        <authorList>
            <consortium name="US DOE Joint Genome Institute"/>
            <person name="Gugger M."/>
            <person name="Coursin T."/>
            <person name="Rippka R."/>
            <person name="Tandeau De Marsac N."/>
            <person name="Huntemann M."/>
            <person name="Wei C.-L."/>
            <person name="Han J."/>
            <person name="Detter J.C."/>
            <person name="Han C."/>
            <person name="Tapia R."/>
            <person name="Daligault H."/>
            <person name="Chen A."/>
            <person name="Krypides N."/>
            <person name="Mavromatis K."/>
            <person name="Markowitz V."/>
            <person name="Szeto E."/>
            <person name="Ivanova N."/>
            <person name="Ovchinnikova G."/>
            <person name="Pagani I."/>
            <person name="Pati A."/>
            <person name="Goodwin L."/>
            <person name="Peters L."/>
            <person name="Pitluck S."/>
            <person name="Woyke T."/>
            <person name="Kerfeld C."/>
        </authorList>
    </citation>
    <scope>NUCLEOTIDE SEQUENCE [LARGE SCALE GENOMIC DNA]</scope>
    <source>
        <strain evidence="2">PCC 8305</strain>
    </source>
</reference>
<evidence type="ECO:0000313" key="3">
    <source>
        <dbReference type="Proteomes" id="UP000010482"/>
    </source>
</evidence>
<dbReference type="eggNOG" id="ENOG5032VR9">
    <property type="taxonomic scope" value="Bacteria"/>
</dbReference>
<organism evidence="2 3">
    <name type="scientific">Dactylococcopsis salina (strain PCC 8305)</name>
    <name type="common">Myxobactron salinum</name>
    <dbReference type="NCBI Taxonomy" id="13035"/>
    <lineage>
        <taxon>Bacteria</taxon>
        <taxon>Bacillati</taxon>
        <taxon>Cyanobacteriota</taxon>
        <taxon>Cyanophyceae</taxon>
        <taxon>Nodosilineales</taxon>
        <taxon>Cymatolegaceae</taxon>
        <taxon>Dactylococcopsis</taxon>
    </lineage>
</organism>
<dbReference type="OrthoDB" id="565076at2"/>
<dbReference type="Pfam" id="PF13767">
    <property type="entry name" value="DUF4168"/>
    <property type="match status" value="1"/>
</dbReference>
<dbReference type="HOGENOM" id="CLU_1719812_0_0_3"/>
<keyword evidence="3" id="KW-1185">Reference proteome</keyword>
<feature type="domain" description="DUF4168" evidence="1">
    <location>
        <begin position="50"/>
        <end position="143"/>
    </location>
</feature>
<dbReference type="AlphaFoldDB" id="K9YRL8"/>
<accession>K9YRL8</accession>
<dbReference type="Proteomes" id="UP000010482">
    <property type="component" value="Chromosome"/>
</dbReference>
<evidence type="ECO:0000313" key="2">
    <source>
        <dbReference type="EMBL" id="AFZ49591.1"/>
    </source>
</evidence>
<dbReference type="STRING" id="13035.Dacsa_0845"/>
<dbReference type="EMBL" id="CP003944">
    <property type="protein sequence ID" value="AFZ49591.1"/>
    <property type="molecule type" value="Genomic_DNA"/>
</dbReference>